<comment type="caution">
    <text evidence="3">The sequence shown here is derived from an EMBL/GenBank/DDBJ whole genome shotgun (WGS) entry which is preliminary data.</text>
</comment>
<dbReference type="CDD" id="cd07814">
    <property type="entry name" value="SRPBCC_CalC_Aha1-like"/>
    <property type="match status" value="1"/>
</dbReference>
<feature type="transmembrane region" description="Helical" evidence="2">
    <location>
        <begin position="96"/>
        <end position="117"/>
    </location>
</feature>
<keyword evidence="4" id="KW-1185">Reference proteome</keyword>
<evidence type="ECO:0000313" key="3">
    <source>
        <dbReference type="EMBL" id="NZA26002.1"/>
    </source>
</evidence>
<feature type="transmembrane region" description="Helical" evidence="2">
    <location>
        <begin position="37"/>
        <end position="55"/>
    </location>
</feature>
<keyword evidence="2" id="KW-1133">Transmembrane helix</keyword>
<evidence type="ECO:0000256" key="1">
    <source>
        <dbReference type="SAM" id="MobiDB-lite"/>
    </source>
</evidence>
<accession>A0A853JB58</accession>
<dbReference type="Pfam" id="PF10604">
    <property type="entry name" value="Polyketide_cyc2"/>
    <property type="match status" value="1"/>
</dbReference>
<feature type="region of interest" description="Disordered" evidence="1">
    <location>
        <begin position="1"/>
        <end position="22"/>
    </location>
</feature>
<dbReference type="AlphaFoldDB" id="A0A853JB58"/>
<dbReference type="EMBL" id="JACCKA010000045">
    <property type="protein sequence ID" value="NZA26002.1"/>
    <property type="molecule type" value="Genomic_DNA"/>
</dbReference>
<dbReference type="InterPro" id="IPR023393">
    <property type="entry name" value="START-like_dom_sf"/>
</dbReference>
<reference evidence="3 4" key="1">
    <citation type="submission" date="2020-07" db="EMBL/GenBank/DDBJ databases">
        <title>Luteimonas sp. SJ-92.</title>
        <authorList>
            <person name="Huang X.-X."/>
            <person name="Xu L."/>
            <person name="Sun J.-Q."/>
        </authorList>
    </citation>
    <scope>NUCLEOTIDE SEQUENCE [LARGE SCALE GENOMIC DNA]</scope>
    <source>
        <strain evidence="3 4">SJ-92</strain>
    </source>
</reference>
<dbReference type="Gene3D" id="3.30.530.20">
    <property type="match status" value="1"/>
</dbReference>
<gene>
    <name evidence="3" type="ORF">H0E84_06355</name>
</gene>
<feature type="transmembrane region" description="Helical" evidence="2">
    <location>
        <begin position="61"/>
        <end position="84"/>
    </location>
</feature>
<feature type="transmembrane region" description="Helical" evidence="2">
    <location>
        <begin position="123"/>
        <end position="144"/>
    </location>
</feature>
<proteinExistence type="predicted"/>
<evidence type="ECO:0000313" key="4">
    <source>
        <dbReference type="Proteomes" id="UP000578091"/>
    </source>
</evidence>
<protein>
    <submittedName>
        <fullName evidence="3">SRPBCC domain-containing protein</fullName>
    </submittedName>
</protein>
<name>A0A853JB58_9GAMM</name>
<dbReference type="RefSeq" id="WP_180677798.1">
    <property type="nucleotide sequence ID" value="NZ_JACCKA010000045.1"/>
</dbReference>
<keyword evidence="2" id="KW-0472">Membrane</keyword>
<sequence length="362" mass="40176">MNEDHAPDQRQPELPPGTPAPKPAAPIQLRNYLPFRLPWPILAGAGVGLVLRLFFSAAPGHAYSAMAGSFILLAPIAVGAVTVYAAERQQRRSWGYYFFAPFLANVLFVVGTLLILIEGWICAILIIPLFATLGALGGLAMGAICRWTRWPKHATYSVAVLPLLLGAFEPGTGLPQRLDDVERTVTIAAPPAEVWKQIHHADAIRPEEIDRGWMYRIGVPLPVSGLTEDTAEGRVRRIRMGKGIRFDQVATEWVPERRVVFRYRFSEDSIPPRALDDHVRIGGDYFDLGDTVYTLEPVGDATRLTLQMRYRVSTRFNWYAEPLAKLLIGNFEDTALAFYRRRSEAAAEAAGPEAPAARHPAR</sequence>
<dbReference type="SUPFAM" id="SSF55961">
    <property type="entry name" value="Bet v1-like"/>
    <property type="match status" value="1"/>
</dbReference>
<feature type="compositionally biased region" description="Pro residues" evidence="1">
    <location>
        <begin position="13"/>
        <end position="22"/>
    </location>
</feature>
<keyword evidence="2" id="KW-0812">Transmembrane</keyword>
<feature type="compositionally biased region" description="Basic and acidic residues" evidence="1">
    <location>
        <begin position="1"/>
        <end position="11"/>
    </location>
</feature>
<organism evidence="3 4">
    <name type="scientific">Luteimonas salinisoli</name>
    <dbReference type="NCBI Taxonomy" id="2752307"/>
    <lineage>
        <taxon>Bacteria</taxon>
        <taxon>Pseudomonadati</taxon>
        <taxon>Pseudomonadota</taxon>
        <taxon>Gammaproteobacteria</taxon>
        <taxon>Lysobacterales</taxon>
        <taxon>Lysobacteraceae</taxon>
        <taxon>Luteimonas</taxon>
    </lineage>
</organism>
<dbReference type="InterPro" id="IPR019587">
    <property type="entry name" value="Polyketide_cyclase/dehydratase"/>
</dbReference>
<dbReference type="Proteomes" id="UP000578091">
    <property type="component" value="Unassembled WGS sequence"/>
</dbReference>
<evidence type="ECO:0000256" key="2">
    <source>
        <dbReference type="SAM" id="Phobius"/>
    </source>
</evidence>